<dbReference type="EMBL" id="WHLY01000001">
    <property type="protein sequence ID" value="MPR31850.1"/>
    <property type="molecule type" value="Genomic_DNA"/>
</dbReference>
<organism evidence="2 3">
    <name type="scientific">Salmonirosea aquatica</name>
    <dbReference type="NCBI Taxonomy" id="2654236"/>
    <lineage>
        <taxon>Bacteria</taxon>
        <taxon>Pseudomonadati</taxon>
        <taxon>Bacteroidota</taxon>
        <taxon>Cytophagia</taxon>
        <taxon>Cytophagales</taxon>
        <taxon>Spirosomataceae</taxon>
        <taxon>Salmonirosea</taxon>
    </lineage>
</organism>
<sequence>MALELFLALMVLILIAQFFGDERKRSNERTYDISTRYEIPQNVNHLVQVAYNDCHTNKTSHPWYANVQPVG</sequence>
<accession>A0A7C9FAV1</accession>
<keyword evidence="3" id="KW-1185">Reference proteome</keyword>
<feature type="domain" description="Haem-binding" evidence="1">
    <location>
        <begin position="12"/>
        <end position="70"/>
    </location>
</feature>
<reference evidence="2 3" key="1">
    <citation type="submission" date="2019-10" db="EMBL/GenBank/DDBJ databases">
        <title>Draft Genome Sequence of Cytophagaceae sp. SJW1-29.</title>
        <authorList>
            <person name="Choi A."/>
        </authorList>
    </citation>
    <scope>NUCLEOTIDE SEQUENCE [LARGE SCALE GENOMIC DNA]</scope>
    <source>
        <strain evidence="2 3">SJW1-29</strain>
    </source>
</reference>
<name>A0A7C9FAV1_9BACT</name>
<proteinExistence type="predicted"/>
<dbReference type="Pfam" id="PF14376">
    <property type="entry name" value="Haem_bd"/>
    <property type="match status" value="1"/>
</dbReference>
<gene>
    <name evidence="2" type="ORF">GBK04_00420</name>
</gene>
<evidence type="ECO:0000259" key="1">
    <source>
        <dbReference type="Pfam" id="PF14376"/>
    </source>
</evidence>
<evidence type="ECO:0000313" key="2">
    <source>
        <dbReference type="EMBL" id="MPR31850.1"/>
    </source>
</evidence>
<dbReference type="AlphaFoldDB" id="A0A7C9FAV1"/>
<evidence type="ECO:0000313" key="3">
    <source>
        <dbReference type="Proteomes" id="UP000479293"/>
    </source>
</evidence>
<protein>
    <recommendedName>
        <fullName evidence="1">Haem-binding domain-containing protein</fullName>
    </recommendedName>
</protein>
<comment type="caution">
    <text evidence="2">The sequence shown here is derived from an EMBL/GenBank/DDBJ whole genome shotgun (WGS) entry which is preliminary data.</text>
</comment>
<dbReference type="InterPro" id="IPR025992">
    <property type="entry name" value="Haem-bd"/>
</dbReference>
<dbReference type="Proteomes" id="UP000479293">
    <property type="component" value="Unassembled WGS sequence"/>
</dbReference>